<comment type="similarity">
    <text evidence="2">Belongs to the CPA3 antiporters (TC 2.A.63) subunit E family.</text>
</comment>
<evidence type="ECO:0000256" key="6">
    <source>
        <dbReference type="ARBA" id="ARBA00023136"/>
    </source>
</evidence>
<organism evidence="7 8">
    <name type="scientific">Roseinatronobacter bogoriensis subsp. barguzinensis</name>
    <dbReference type="NCBI Taxonomy" id="441209"/>
    <lineage>
        <taxon>Bacteria</taxon>
        <taxon>Pseudomonadati</taxon>
        <taxon>Pseudomonadota</taxon>
        <taxon>Alphaproteobacteria</taxon>
        <taxon>Rhodobacterales</taxon>
        <taxon>Paracoccaceae</taxon>
        <taxon>Roseinatronobacter</taxon>
    </lineage>
</organism>
<keyword evidence="6" id="KW-0472">Membrane</keyword>
<keyword evidence="8" id="KW-1185">Reference proteome</keyword>
<dbReference type="Pfam" id="PF01899">
    <property type="entry name" value="MNHE"/>
    <property type="match status" value="1"/>
</dbReference>
<dbReference type="InterPro" id="IPR002758">
    <property type="entry name" value="Cation_antiport_E"/>
</dbReference>
<keyword evidence="4" id="KW-0812">Transmembrane</keyword>
<dbReference type="KEGG" id="rbg:BG454_01335"/>
<evidence type="ECO:0000313" key="7">
    <source>
        <dbReference type="EMBL" id="ATX64642.1"/>
    </source>
</evidence>
<sequence length="162" mass="17473">MFRMQIFWTALFHRSLLLGGVWTSLTGAEALALGGLVTALAVWLSLRLLPATHPLVLWRAVRHIPRFIAGSVDGGVDVARRAFSPNMRLRPGWLEVQTDLPDGARVVLGGELSLMPGTLAAGSEDGKLLVHVLDTDAGFDNAIPREAEDIATIIGHKPKARP</sequence>
<keyword evidence="3" id="KW-1003">Cell membrane</keyword>
<protein>
    <submittedName>
        <fullName evidence="7">Sodium:proton antiporter</fullName>
    </submittedName>
</protein>
<name>A0A2K8K5B3_9RHOB</name>
<dbReference type="PANTHER" id="PTHR34584:SF1">
    <property type="entry name" value="NA(+)_H(+) ANTIPORTER SUBUNIT E1"/>
    <property type="match status" value="1"/>
</dbReference>
<evidence type="ECO:0000256" key="4">
    <source>
        <dbReference type="ARBA" id="ARBA00022692"/>
    </source>
</evidence>
<dbReference type="Proteomes" id="UP000228948">
    <property type="component" value="Chromosome"/>
</dbReference>
<dbReference type="STRING" id="441209.GCA_001870665_00968"/>
<dbReference type="GO" id="GO:0008324">
    <property type="term" value="F:monoatomic cation transmembrane transporter activity"/>
    <property type="evidence" value="ECO:0007669"/>
    <property type="project" value="InterPro"/>
</dbReference>
<dbReference type="AlphaFoldDB" id="A0A2K8K5B3"/>
<evidence type="ECO:0000256" key="1">
    <source>
        <dbReference type="ARBA" id="ARBA00004651"/>
    </source>
</evidence>
<keyword evidence="5" id="KW-1133">Transmembrane helix</keyword>
<proteinExistence type="inferred from homology"/>
<evidence type="ECO:0000256" key="2">
    <source>
        <dbReference type="ARBA" id="ARBA00006228"/>
    </source>
</evidence>
<gene>
    <name evidence="7" type="ORF">BG454_01335</name>
</gene>
<evidence type="ECO:0000256" key="5">
    <source>
        <dbReference type="ARBA" id="ARBA00022989"/>
    </source>
</evidence>
<evidence type="ECO:0000313" key="8">
    <source>
        <dbReference type="Proteomes" id="UP000228948"/>
    </source>
</evidence>
<accession>A0A2K8K5B3</accession>
<reference evidence="7 8" key="1">
    <citation type="submission" date="2017-11" db="EMBL/GenBank/DDBJ databases">
        <title>Revised Sequence and Annotation of the Rhodobaca barguzinensis strain alga05 Genome.</title>
        <authorList>
            <person name="Kopejtka K."/>
            <person name="Tomasch J.M."/>
            <person name="Bunk B."/>
            <person name="Koblizek M."/>
        </authorList>
    </citation>
    <scope>NUCLEOTIDE SEQUENCE [LARGE SCALE GENOMIC DNA]</scope>
    <source>
        <strain evidence="8">alga05</strain>
    </source>
</reference>
<dbReference type="PANTHER" id="PTHR34584">
    <property type="entry name" value="NA(+)/H(+) ANTIPORTER SUBUNIT E1"/>
    <property type="match status" value="1"/>
</dbReference>
<dbReference type="GO" id="GO:0005886">
    <property type="term" value="C:plasma membrane"/>
    <property type="evidence" value="ECO:0007669"/>
    <property type="project" value="UniProtKB-SubCell"/>
</dbReference>
<evidence type="ECO:0000256" key="3">
    <source>
        <dbReference type="ARBA" id="ARBA00022475"/>
    </source>
</evidence>
<dbReference type="EMBL" id="CP024899">
    <property type="protein sequence ID" value="ATX64642.1"/>
    <property type="molecule type" value="Genomic_DNA"/>
</dbReference>
<comment type="subcellular location">
    <subcellularLocation>
        <location evidence="1">Cell membrane</location>
        <topology evidence="1">Multi-pass membrane protein</topology>
    </subcellularLocation>
</comment>